<dbReference type="EMBL" id="JAUEDM010000002">
    <property type="protein sequence ID" value="KAK3325089.1"/>
    <property type="molecule type" value="Genomic_DNA"/>
</dbReference>
<keyword evidence="2" id="KW-1185">Reference proteome</keyword>
<protein>
    <submittedName>
        <fullName evidence="1">Uncharacterized protein</fullName>
    </submittedName>
</protein>
<sequence>MPALVVALSTHSSSSSKFYLLPGVTSVSVRQVRSSLPRPAHERQPSGAFLEDIEFSDDEQEEVAYHEPLPLLRAKPPRHSRARRREAMGSVQYLLHAWRNIKTRAPGVPPRLSGMFPYVATEKECVDSARPSADVVVAEPFPPLAARLPLRT</sequence>
<dbReference type="Proteomes" id="UP001283341">
    <property type="component" value="Unassembled WGS sequence"/>
</dbReference>
<proteinExistence type="predicted"/>
<dbReference type="AlphaFoldDB" id="A0AAE0IHI0"/>
<evidence type="ECO:0000313" key="1">
    <source>
        <dbReference type="EMBL" id="KAK3325089.1"/>
    </source>
</evidence>
<organism evidence="1 2">
    <name type="scientific">Apodospora peruviana</name>
    <dbReference type="NCBI Taxonomy" id="516989"/>
    <lineage>
        <taxon>Eukaryota</taxon>
        <taxon>Fungi</taxon>
        <taxon>Dikarya</taxon>
        <taxon>Ascomycota</taxon>
        <taxon>Pezizomycotina</taxon>
        <taxon>Sordariomycetes</taxon>
        <taxon>Sordariomycetidae</taxon>
        <taxon>Sordariales</taxon>
        <taxon>Lasiosphaeriaceae</taxon>
        <taxon>Apodospora</taxon>
    </lineage>
</organism>
<reference evidence="1" key="2">
    <citation type="submission" date="2023-06" db="EMBL/GenBank/DDBJ databases">
        <authorList>
            <consortium name="Lawrence Berkeley National Laboratory"/>
            <person name="Haridas S."/>
            <person name="Hensen N."/>
            <person name="Bonometti L."/>
            <person name="Westerberg I."/>
            <person name="Brannstrom I.O."/>
            <person name="Guillou S."/>
            <person name="Cros-Aarteil S."/>
            <person name="Calhoun S."/>
            <person name="Kuo A."/>
            <person name="Mondo S."/>
            <person name="Pangilinan J."/>
            <person name="Riley R."/>
            <person name="Labutti K."/>
            <person name="Andreopoulos B."/>
            <person name="Lipzen A."/>
            <person name="Chen C."/>
            <person name="Yanf M."/>
            <person name="Daum C."/>
            <person name="Ng V."/>
            <person name="Clum A."/>
            <person name="Steindorff A."/>
            <person name="Ohm R."/>
            <person name="Martin F."/>
            <person name="Silar P."/>
            <person name="Natvig D."/>
            <person name="Lalanne C."/>
            <person name="Gautier V."/>
            <person name="Ament-Velasquez S.L."/>
            <person name="Kruys A."/>
            <person name="Hutchinson M.I."/>
            <person name="Powell A.J."/>
            <person name="Barry K."/>
            <person name="Miller A.N."/>
            <person name="Grigoriev I.V."/>
            <person name="Debuchy R."/>
            <person name="Gladieux P."/>
            <person name="Thoren M.H."/>
            <person name="Johannesson H."/>
        </authorList>
    </citation>
    <scope>NUCLEOTIDE SEQUENCE</scope>
    <source>
        <strain evidence="1">CBS 118394</strain>
    </source>
</reference>
<evidence type="ECO:0000313" key="2">
    <source>
        <dbReference type="Proteomes" id="UP001283341"/>
    </source>
</evidence>
<accession>A0AAE0IHI0</accession>
<gene>
    <name evidence="1" type="ORF">B0H66DRAFT_529142</name>
</gene>
<comment type="caution">
    <text evidence="1">The sequence shown here is derived from an EMBL/GenBank/DDBJ whole genome shotgun (WGS) entry which is preliminary data.</text>
</comment>
<reference evidence="1" key="1">
    <citation type="journal article" date="2023" name="Mol. Phylogenet. Evol.">
        <title>Genome-scale phylogeny and comparative genomics of the fungal order Sordariales.</title>
        <authorList>
            <person name="Hensen N."/>
            <person name="Bonometti L."/>
            <person name="Westerberg I."/>
            <person name="Brannstrom I.O."/>
            <person name="Guillou S."/>
            <person name="Cros-Aarteil S."/>
            <person name="Calhoun S."/>
            <person name="Haridas S."/>
            <person name="Kuo A."/>
            <person name="Mondo S."/>
            <person name="Pangilinan J."/>
            <person name="Riley R."/>
            <person name="LaButti K."/>
            <person name="Andreopoulos B."/>
            <person name="Lipzen A."/>
            <person name="Chen C."/>
            <person name="Yan M."/>
            <person name="Daum C."/>
            <person name="Ng V."/>
            <person name="Clum A."/>
            <person name="Steindorff A."/>
            <person name="Ohm R.A."/>
            <person name="Martin F."/>
            <person name="Silar P."/>
            <person name="Natvig D.O."/>
            <person name="Lalanne C."/>
            <person name="Gautier V."/>
            <person name="Ament-Velasquez S.L."/>
            <person name="Kruys A."/>
            <person name="Hutchinson M.I."/>
            <person name="Powell A.J."/>
            <person name="Barry K."/>
            <person name="Miller A.N."/>
            <person name="Grigoriev I.V."/>
            <person name="Debuchy R."/>
            <person name="Gladieux P."/>
            <person name="Hiltunen Thoren M."/>
            <person name="Johannesson H."/>
        </authorList>
    </citation>
    <scope>NUCLEOTIDE SEQUENCE</scope>
    <source>
        <strain evidence="1">CBS 118394</strain>
    </source>
</reference>
<name>A0AAE0IHI0_9PEZI</name>